<protein>
    <submittedName>
        <fullName evidence="1">Uncharacterized protein</fullName>
    </submittedName>
</protein>
<dbReference type="AlphaFoldDB" id="A0A6N2KAY5"/>
<evidence type="ECO:0000313" key="1">
    <source>
        <dbReference type="EMBL" id="VFU20480.1"/>
    </source>
</evidence>
<organism evidence="1">
    <name type="scientific">Salix viminalis</name>
    <name type="common">Common osier</name>
    <name type="synonym">Basket willow</name>
    <dbReference type="NCBI Taxonomy" id="40686"/>
    <lineage>
        <taxon>Eukaryota</taxon>
        <taxon>Viridiplantae</taxon>
        <taxon>Streptophyta</taxon>
        <taxon>Embryophyta</taxon>
        <taxon>Tracheophyta</taxon>
        <taxon>Spermatophyta</taxon>
        <taxon>Magnoliopsida</taxon>
        <taxon>eudicotyledons</taxon>
        <taxon>Gunneridae</taxon>
        <taxon>Pentapetalae</taxon>
        <taxon>rosids</taxon>
        <taxon>fabids</taxon>
        <taxon>Malpighiales</taxon>
        <taxon>Salicaceae</taxon>
        <taxon>Saliceae</taxon>
        <taxon>Salix</taxon>
    </lineage>
</organism>
<gene>
    <name evidence="1" type="ORF">SVIM_LOCUS5902</name>
</gene>
<sequence>MAIQGPATLATRRTTPLHNGRVTGLKLHAFQEIRKPGRVGVFGRNQTWFKKVEGKRMALRAMESGRMVEEVFMNESRNQSICMLHQTQRKSALAAEKKFRESMKSICFWSEVLMTIDKYSYLTHHYTENSNNTIQCLLQ</sequence>
<reference evidence="1" key="1">
    <citation type="submission" date="2019-03" db="EMBL/GenBank/DDBJ databases">
        <authorList>
            <person name="Mank J."/>
            <person name="Almeida P."/>
        </authorList>
    </citation>
    <scope>NUCLEOTIDE SEQUENCE</scope>
    <source>
        <strain evidence="1">78183</strain>
    </source>
</reference>
<name>A0A6N2KAY5_SALVM</name>
<dbReference type="EMBL" id="CAADRP010000001">
    <property type="protein sequence ID" value="VFU20480.1"/>
    <property type="molecule type" value="Genomic_DNA"/>
</dbReference>
<proteinExistence type="predicted"/>
<accession>A0A6N2KAY5</accession>